<protein>
    <recommendedName>
        <fullName evidence="3">F-box domain-containing protein</fullName>
    </recommendedName>
</protein>
<keyword evidence="2" id="KW-1185">Reference proteome</keyword>
<dbReference type="PROSITE" id="PS51257">
    <property type="entry name" value="PROKAR_LIPOPROTEIN"/>
    <property type="match status" value="1"/>
</dbReference>
<dbReference type="Proteomes" id="UP000717328">
    <property type="component" value="Unassembled WGS sequence"/>
</dbReference>
<proteinExistence type="predicted"/>
<organism evidence="1 2">
    <name type="scientific">Sphagnurus paluster</name>
    <dbReference type="NCBI Taxonomy" id="117069"/>
    <lineage>
        <taxon>Eukaryota</taxon>
        <taxon>Fungi</taxon>
        <taxon>Dikarya</taxon>
        <taxon>Basidiomycota</taxon>
        <taxon>Agaricomycotina</taxon>
        <taxon>Agaricomycetes</taxon>
        <taxon>Agaricomycetidae</taxon>
        <taxon>Agaricales</taxon>
        <taxon>Tricholomatineae</taxon>
        <taxon>Lyophyllaceae</taxon>
        <taxon>Sphagnurus</taxon>
    </lineage>
</organism>
<name>A0A9P7KID5_9AGAR</name>
<sequence>MEAFRRIINTLSPPTHISASCSDDGSVAALPPKVPAELLDRVIDHLRDDDVALMEFGLVSRQTLPRSRQHLFATVEFDGNDSRFDAFLALVDVPWTSLTAAVESLRIKDLFWRASGRRVYNPTRNIPRILFNLPNMKTIWITSVPWLYVPSHIQFLFFQPSIQELQLDCIECHRNDFVELFAMIPSSVETITAYNMRYMEIYNFADKASIFERSFRFKTLDSVSLEQFRDVWELLVGRDITVESFHVRLLDIMEKYTIPFISKFLLHVGPSILRLFIDISCFGGFAETEFLNFTRCVNLRILQIGNIELKHINSETNMSWTIWKLLFNLGSYPIQEITLTFEPEEKENFDDRITELERFPWLDIVERLQNTYLNLKKLTIRLSGTYLTHEEPGPQFDVLHRAGLRHFQYQGFLSIASIPRI</sequence>
<reference evidence="1" key="1">
    <citation type="submission" date="2021-02" db="EMBL/GenBank/DDBJ databases">
        <authorList>
            <person name="Nieuwenhuis M."/>
            <person name="Van De Peppel L.J.J."/>
        </authorList>
    </citation>
    <scope>NUCLEOTIDE SEQUENCE</scope>
    <source>
        <strain evidence="1">D49</strain>
    </source>
</reference>
<dbReference type="AlphaFoldDB" id="A0A9P7KID5"/>
<comment type="caution">
    <text evidence="1">The sequence shown here is derived from an EMBL/GenBank/DDBJ whole genome shotgun (WGS) entry which is preliminary data.</text>
</comment>
<dbReference type="EMBL" id="JABCKI010000229">
    <property type="protein sequence ID" value="KAG5651538.1"/>
    <property type="molecule type" value="Genomic_DNA"/>
</dbReference>
<accession>A0A9P7KID5</accession>
<feature type="non-terminal residue" evidence="1">
    <location>
        <position position="421"/>
    </location>
</feature>
<reference evidence="1" key="2">
    <citation type="submission" date="2021-10" db="EMBL/GenBank/DDBJ databases">
        <title>Phylogenomics reveals ancestral predisposition of the termite-cultivated fungus Termitomyces towards a domesticated lifestyle.</title>
        <authorList>
            <person name="Auxier B."/>
            <person name="Grum-Grzhimaylo A."/>
            <person name="Cardenas M.E."/>
            <person name="Lodge J.D."/>
            <person name="Laessoe T."/>
            <person name="Pedersen O."/>
            <person name="Smith M.E."/>
            <person name="Kuyper T.W."/>
            <person name="Franco-Molano E.A."/>
            <person name="Baroni T.J."/>
            <person name="Aanen D.K."/>
        </authorList>
    </citation>
    <scope>NUCLEOTIDE SEQUENCE</scope>
    <source>
        <strain evidence="1">D49</strain>
    </source>
</reference>
<gene>
    <name evidence="1" type="ORF">H0H81_008300</name>
</gene>
<evidence type="ECO:0008006" key="3">
    <source>
        <dbReference type="Google" id="ProtNLM"/>
    </source>
</evidence>
<dbReference type="OrthoDB" id="2788229at2759"/>
<evidence type="ECO:0000313" key="2">
    <source>
        <dbReference type="Proteomes" id="UP000717328"/>
    </source>
</evidence>
<evidence type="ECO:0000313" key="1">
    <source>
        <dbReference type="EMBL" id="KAG5651538.1"/>
    </source>
</evidence>